<dbReference type="EMBL" id="DXEN01000094">
    <property type="protein sequence ID" value="HIX87440.1"/>
    <property type="molecule type" value="Genomic_DNA"/>
</dbReference>
<comment type="caution">
    <text evidence="1">The sequence shown here is derived from an EMBL/GenBank/DDBJ whole genome shotgun (WGS) entry which is preliminary data.</text>
</comment>
<evidence type="ECO:0000313" key="1">
    <source>
        <dbReference type="EMBL" id="HIX87440.1"/>
    </source>
</evidence>
<reference evidence="1" key="2">
    <citation type="submission" date="2021-04" db="EMBL/GenBank/DDBJ databases">
        <authorList>
            <person name="Gilroy R."/>
        </authorList>
    </citation>
    <scope>NUCLEOTIDE SEQUENCE</scope>
    <source>
        <strain evidence="1">ChiHecec2B26-12326</strain>
    </source>
</reference>
<evidence type="ECO:0008006" key="3">
    <source>
        <dbReference type="Google" id="ProtNLM"/>
    </source>
</evidence>
<reference evidence="1" key="1">
    <citation type="journal article" date="2021" name="PeerJ">
        <title>Extensive microbial diversity within the chicken gut microbiome revealed by metagenomics and culture.</title>
        <authorList>
            <person name="Gilroy R."/>
            <person name="Ravi A."/>
            <person name="Getino M."/>
            <person name="Pursley I."/>
            <person name="Horton D.L."/>
            <person name="Alikhan N.F."/>
            <person name="Baker D."/>
            <person name="Gharbi K."/>
            <person name="Hall N."/>
            <person name="Watson M."/>
            <person name="Adriaenssens E.M."/>
            <person name="Foster-Nyarko E."/>
            <person name="Jarju S."/>
            <person name="Secka A."/>
            <person name="Antonio M."/>
            <person name="Oren A."/>
            <person name="Chaudhuri R.R."/>
            <person name="La Ragione R."/>
            <person name="Hildebrand F."/>
            <person name="Pallen M.J."/>
        </authorList>
    </citation>
    <scope>NUCLEOTIDE SEQUENCE</scope>
    <source>
        <strain evidence="1">ChiHecec2B26-12326</strain>
    </source>
</reference>
<evidence type="ECO:0000313" key="2">
    <source>
        <dbReference type="Proteomes" id="UP000823847"/>
    </source>
</evidence>
<organism evidence="1 2">
    <name type="scientific">Candidatus Parabacteroides intestinigallinarum</name>
    <dbReference type="NCBI Taxonomy" id="2838722"/>
    <lineage>
        <taxon>Bacteria</taxon>
        <taxon>Pseudomonadati</taxon>
        <taxon>Bacteroidota</taxon>
        <taxon>Bacteroidia</taxon>
        <taxon>Bacteroidales</taxon>
        <taxon>Tannerellaceae</taxon>
        <taxon>Parabacteroides</taxon>
    </lineage>
</organism>
<accession>A0A9D1XU75</accession>
<gene>
    <name evidence="1" type="ORF">H9848_12680</name>
</gene>
<dbReference type="SUPFAM" id="SSF56935">
    <property type="entry name" value="Porins"/>
    <property type="match status" value="1"/>
</dbReference>
<protein>
    <recommendedName>
        <fullName evidence="3">PorV/PorQ family protein</fullName>
    </recommendedName>
</protein>
<sequence>MRRFFVCLLVGMFSYVTSYGADNLRVPDVRSIGMGGNVGTRSASFNPALLALEEEKSIRLNYFNKYLLKELGTLSGSFYYPNPFLSLGFDISAFGYEAYREMMFRFSMGKRLGNRWALGVGFHYSFLQTEILESTKARLSVDLGLTYSPFDKLLIGVFMINMPSISLGDKTIDIEDFSYYLTQISFQWEIINNLLIVGSAGTDSERIWIGNIGLEYTLFDAFFLRAGMRTDPLSPSLGVGYLFSVFAIDAATIYHPVLGMSVGVGLSFTF</sequence>
<name>A0A9D1XU75_9BACT</name>
<proteinExistence type="predicted"/>
<dbReference type="Gene3D" id="2.40.160.60">
    <property type="entry name" value="Outer membrane protein transport protein (OMPP1/FadL/TodX)"/>
    <property type="match status" value="1"/>
</dbReference>
<dbReference type="Proteomes" id="UP000823847">
    <property type="component" value="Unassembled WGS sequence"/>
</dbReference>
<dbReference type="AlphaFoldDB" id="A0A9D1XU75"/>